<dbReference type="AlphaFoldDB" id="A0A0K0EX84"/>
<organism evidence="2 3">
    <name type="scientific">Strongyloides venezuelensis</name>
    <name type="common">Threadworm</name>
    <dbReference type="NCBI Taxonomy" id="75913"/>
    <lineage>
        <taxon>Eukaryota</taxon>
        <taxon>Metazoa</taxon>
        <taxon>Ecdysozoa</taxon>
        <taxon>Nematoda</taxon>
        <taxon>Chromadorea</taxon>
        <taxon>Rhabditida</taxon>
        <taxon>Tylenchina</taxon>
        <taxon>Panagrolaimomorpha</taxon>
        <taxon>Strongyloidoidea</taxon>
        <taxon>Strongyloididae</taxon>
        <taxon>Strongyloides</taxon>
    </lineage>
</organism>
<dbReference type="WBParaSite" id="SVE_0113800.1">
    <property type="protein sequence ID" value="SVE_0113800.1"/>
    <property type="gene ID" value="SVE_0113800"/>
</dbReference>
<feature type="region of interest" description="Disordered" evidence="1">
    <location>
        <begin position="30"/>
        <end position="79"/>
    </location>
</feature>
<evidence type="ECO:0000313" key="3">
    <source>
        <dbReference type="WBParaSite" id="SVE_0113800.1"/>
    </source>
</evidence>
<accession>A0A0K0EX84</accession>
<protein>
    <submittedName>
        <fullName evidence="3">Uncharacterized protein</fullName>
    </submittedName>
</protein>
<proteinExistence type="predicted"/>
<feature type="compositionally biased region" description="Basic and acidic residues" evidence="1">
    <location>
        <begin position="30"/>
        <end position="54"/>
    </location>
</feature>
<sequence length="79" mass="9723">MERMKKKMMMVGDLFLPILKFIPKEIEEEEKKKFEKKKEEKKKSEEKDEEKEKNSGGMKNRGRHKKRVYPWLNNHDENK</sequence>
<reference evidence="3" key="2">
    <citation type="submission" date="2015-08" db="UniProtKB">
        <authorList>
            <consortium name="WormBaseParasite"/>
        </authorList>
    </citation>
    <scope>IDENTIFICATION</scope>
</reference>
<reference evidence="2" key="1">
    <citation type="submission" date="2014-07" db="EMBL/GenBank/DDBJ databases">
        <authorList>
            <person name="Martin A.A"/>
            <person name="De Silva N."/>
        </authorList>
    </citation>
    <scope>NUCLEOTIDE SEQUENCE</scope>
</reference>
<evidence type="ECO:0000313" key="2">
    <source>
        <dbReference type="Proteomes" id="UP000035680"/>
    </source>
</evidence>
<evidence type="ECO:0000256" key="1">
    <source>
        <dbReference type="SAM" id="MobiDB-lite"/>
    </source>
</evidence>
<name>A0A0K0EX84_STRVS</name>
<dbReference type="Proteomes" id="UP000035680">
    <property type="component" value="Unassembled WGS sequence"/>
</dbReference>
<keyword evidence="2" id="KW-1185">Reference proteome</keyword>